<keyword evidence="5 7" id="KW-0472">Membrane</keyword>
<feature type="transmembrane region" description="Helical" evidence="7">
    <location>
        <begin position="411"/>
        <end position="429"/>
    </location>
</feature>
<sequence>MLKVTLRGLMAHKVRLIATAISVLLGVAFMSGTQVLTSSVSASFDKVFSDVYASIDVVVRSTNKVETPFGSQRTRISESVIPTITGVPGVVAAEGQVVGQLKVLDKDNKPLVAAQGPPNFGLNWLTSPSLNGWKVADGGTPPIAPDDIVLDAKTAKDGNYVIGDTVNVSVTKGVQSFKLVGIAKFGKLDTWGGAQAALFTTPTIQALVGEPGTFDWISIAGKDGESQQQLADAVSKAIPPGTEAITGKEFTTESQDAFQKIIGIFSTFLLVFALIALFVGSFIIYNTFSIIVAQRTKELALLRALGASRSQILRSIILEAFFVGLTASIIGVGFGILLAIGLNKLMQSIGFSGPDTPIVIPPVAVIISLLVGTIITLVSALFPARRAATVPPIAAMRDVAVDRTGASKRRVAFGLVLLALGAFMLWFGLNGNSDSGLQIIGGGAFSVFIALTVIGPVIATPFASVLGWPLQKASRITGRLARENAMRNPRRTSTTASALMIGIGLVGFIAVTAQSIKVSTVDAINQSVTGQYVVTTEGFGSTALPESMATDLSAAPGVQTAAGISGTFAIINGSSKVLLAVDPTTITQVIKFSDVDGSFADLGIDEIAASEKLAKDKNLTIGQQVSATFLQGGAATLTLTSIYKTEFPMQGPGWIISTDEFNKVVPPAQQTYSAIYIKLDDTSSAGVAAALPGLQQVTDAVPGAKLQNLTEYKKAQTDQVNQFLQIVYVLLALALIIAIVGVVNTLLLSVYERTRELGLLRAVGMSRRQVRSTIRLESVIISLMGTLIGLIIGIIFGWALVTALVDEGITSFAIPWSQLVVIVIIAILAGVGAALYPARRAARLDVLKAISSD</sequence>
<keyword evidence="2" id="KW-1003">Cell membrane</keyword>
<keyword evidence="3 7" id="KW-0812">Transmembrane</keyword>
<proteinExistence type="inferred from homology"/>
<evidence type="ECO:0000256" key="2">
    <source>
        <dbReference type="ARBA" id="ARBA00022475"/>
    </source>
</evidence>
<evidence type="ECO:0000259" key="8">
    <source>
        <dbReference type="Pfam" id="PF02687"/>
    </source>
</evidence>
<evidence type="ECO:0000256" key="5">
    <source>
        <dbReference type="ARBA" id="ARBA00023136"/>
    </source>
</evidence>
<feature type="domain" description="ABC3 transporter permease C-terminal" evidence="8">
    <location>
        <begin position="271"/>
        <end position="392"/>
    </location>
</feature>
<evidence type="ECO:0000256" key="7">
    <source>
        <dbReference type="SAM" id="Phobius"/>
    </source>
</evidence>
<feature type="transmembrane region" description="Helical" evidence="7">
    <location>
        <begin position="776"/>
        <end position="801"/>
    </location>
</feature>
<evidence type="ECO:0000313" key="10">
    <source>
        <dbReference type="EMBL" id="CAB4630770.1"/>
    </source>
</evidence>
<feature type="transmembrane region" description="Helical" evidence="7">
    <location>
        <begin position="491"/>
        <end position="511"/>
    </location>
</feature>
<feature type="transmembrane region" description="Helical" evidence="7">
    <location>
        <begin position="444"/>
        <end position="470"/>
    </location>
</feature>
<keyword evidence="4 7" id="KW-1133">Transmembrane helix</keyword>
<feature type="transmembrane region" description="Helical" evidence="7">
    <location>
        <begin position="726"/>
        <end position="751"/>
    </location>
</feature>
<dbReference type="PANTHER" id="PTHR30572:SF4">
    <property type="entry name" value="ABC TRANSPORTER PERMEASE YTRF"/>
    <property type="match status" value="1"/>
</dbReference>
<feature type="transmembrane region" description="Helical" evidence="7">
    <location>
        <begin position="360"/>
        <end position="382"/>
    </location>
</feature>
<dbReference type="InterPro" id="IPR003838">
    <property type="entry name" value="ABC3_permease_C"/>
</dbReference>
<reference evidence="10" key="1">
    <citation type="submission" date="2020-05" db="EMBL/GenBank/DDBJ databases">
        <authorList>
            <person name="Chiriac C."/>
            <person name="Salcher M."/>
            <person name="Ghai R."/>
            <person name="Kavagutti S V."/>
        </authorList>
    </citation>
    <scope>NUCLEOTIDE SEQUENCE</scope>
</reference>
<dbReference type="EMBL" id="CAFBNA010000007">
    <property type="protein sequence ID" value="CAB4920879.1"/>
    <property type="molecule type" value="Genomic_DNA"/>
</dbReference>
<comment type="similarity">
    <text evidence="6">Belongs to the ABC-4 integral membrane protein family.</text>
</comment>
<dbReference type="EMBL" id="CAEZVK010000061">
    <property type="protein sequence ID" value="CAB4630770.1"/>
    <property type="molecule type" value="Genomic_DNA"/>
</dbReference>
<organism evidence="10">
    <name type="scientific">freshwater metagenome</name>
    <dbReference type="NCBI Taxonomy" id="449393"/>
    <lineage>
        <taxon>unclassified sequences</taxon>
        <taxon>metagenomes</taxon>
        <taxon>ecological metagenomes</taxon>
    </lineage>
</organism>
<comment type="subcellular location">
    <subcellularLocation>
        <location evidence="1">Cell membrane</location>
        <topology evidence="1">Multi-pass membrane protein</topology>
    </subcellularLocation>
</comment>
<feature type="transmembrane region" description="Helical" evidence="7">
    <location>
        <begin position="813"/>
        <end position="836"/>
    </location>
</feature>
<feature type="transmembrane region" description="Helical" evidence="7">
    <location>
        <begin position="261"/>
        <end position="285"/>
    </location>
</feature>
<dbReference type="GO" id="GO:0022857">
    <property type="term" value="F:transmembrane transporter activity"/>
    <property type="evidence" value="ECO:0007669"/>
    <property type="project" value="TreeGrafter"/>
</dbReference>
<gene>
    <name evidence="9" type="ORF">UFOPK1827_01185</name>
    <name evidence="10" type="ORF">UFOPK2000_00702</name>
    <name evidence="11" type="ORF">UFOPK3708_00249</name>
</gene>
<feature type="transmembrane region" description="Helical" evidence="7">
    <location>
        <begin position="316"/>
        <end position="340"/>
    </location>
</feature>
<evidence type="ECO:0000256" key="4">
    <source>
        <dbReference type="ARBA" id="ARBA00022989"/>
    </source>
</evidence>
<dbReference type="Pfam" id="PF02687">
    <property type="entry name" value="FtsX"/>
    <property type="match status" value="2"/>
</dbReference>
<evidence type="ECO:0000256" key="1">
    <source>
        <dbReference type="ARBA" id="ARBA00004651"/>
    </source>
</evidence>
<protein>
    <submittedName>
        <fullName evidence="10">Unannotated protein</fullName>
    </submittedName>
</protein>
<dbReference type="PANTHER" id="PTHR30572">
    <property type="entry name" value="MEMBRANE COMPONENT OF TRANSPORTER-RELATED"/>
    <property type="match status" value="1"/>
</dbReference>
<dbReference type="GO" id="GO:0005886">
    <property type="term" value="C:plasma membrane"/>
    <property type="evidence" value="ECO:0007669"/>
    <property type="project" value="UniProtKB-SubCell"/>
</dbReference>
<accession>A0A6J6J1N9</accession>
<feature type="domain" description="ABC3 transporter permease C-terminal" evidence="8">
    <location>
        <begin position="729"/>
        <end position="845"/>
    </location>
</feature>
<evidence type="ECO:0000256" key="3">
    <source>
        <dbReference type="ARBA" id="ARBA00022692"/>
    </source>
</evidence>
<dbReference type="AlphaFoldDB" id="A0A6J6J1N9"/>
<dbReference type="InterPro" id="IPR050250">
    <property type="entry name" value="Macrolide_Exporter_MacB"/>
</dbReference>
<name>A0A6J6J1N9_9ZZZZ</name>
<evidence type="ECO:0000313" key="11">
    <source>
        <dbReference type="EMBL" id="CAB4920879.1"/>
    </source>
</evidence>
<dbReference type="EMBL" id="CAEZUO010000055">
    <property type="protein sequence ID" value="CAB4609664.1"/>
    <property type="molecule type" value="Genomic_DNA"/>
</dbReference>
<evidence type="ECO:0000313" key="9">
    <source>
        <dbReference type="EMBL" id="CAB4609664.1"/>
    </source>
</evidence>
<evidence type="ECO:0000256" key="6">
    <source>
        <dbReference type="ARBA" id="ARBA00038076"/>
    </source>
</evidence>